<keyword evidence="1" id="KW-0812">Transmembrane</keyword>
<sequence length="111" mass="13287">MEDDEFGFIRMNSELCIIFITFNAFIYIVYKFEDRHSCRMMWSEAILMVTKNVKCFKKCRQSEVKEFFEDLGKTGGNRNRPVVREQGRVITFEDGKDFGCFELIWKNTVRK</sequence>
<gene>
    <name evidence="2" type="ORF">PLOB_00017227</name>
</gene>
<name>A0ABN8REL1_9CNID</name>
<evidence type="ECO:0000256" key="1">
    <source>
        <dbReference type="SAM" id="Phobius"/>
    </source>
</evidence>
<accession>A0ABN8REL1</accession>
<proteinExistence type="predicted"/>
<evidence type="ECO:0000313" key="2">
    <source>
        <dbReference type="EMBL" id="CAH3175732.1"/>
    </source>
</evidence>
<keyword evidence="3" id="KW-1185">Reference proteome</keyword>
<reference evidence="2 3" key="1">
    <citation type="submission" date="2022-05" db="EMBL/GenBank/DDBJ databases">
        <authorList>
            <consortium name="Genoscope - CEA"/>
            <person name="William W."/>
        </authorList>
    </citation>
    <scope>NUCLEOTIDE SEQUENCE [LARGE SCALE GENOMIC DNA]</scope>
</reference>
<dbReference type="EMBL" id="CALNXK010000204">
    <property type="protein sequence ID" value="CAH3175732.1"/>
    <property type="molecule type" value="Genomic_DNA"/>
</dbReference>
<comment type="caution">
    <text evidence="2">The sequence shown here is derived from an EMBL/GenBank/DDBJ whole genome shotgun (WGS) entry which is preliminary data.</text>
</comment>
<dbReference type="Proteomes" id="UP001159405">
    <property type="component" value="Unassembled WGS sequence"/>
</dbReference>
<evidence type="ECO:0000313" key="3">
    <source>
        <dbReference type="Proteomes" id="UP001159405"/>
    </source>
</evidence>
<protein>
    <submittedName>
        <fullName evidence="2">Uncharacterized protein</fullName>
    </submittedName>
</protein>
<organism evidence="2 3">
    <name type="scientific">Porites lobata</name>
    <dbReference type="NCBI Taxonomy" id="104759"/>
    <lineage>
        <taxon>Eukaryota</taxon>
        <taxon>Metazoa</taxon>
        <taxon>Cnidaria</taxon>
        <taxon>Anthozoa</taxon>
        <taxon>Hexacorallia</taxon>
        <taxon>Scleractinia</taxon>
        <taxon>Fungiina</taxon>
        <taxon>Poritidae</taxon>
        <taxon>Porites</taxon>
    </lineage>
</organism>
<keyword evidence="1" id="KW-1133">Transmembrane helix</keyword>
<keyword evidence="1" id="KW-0472">Membrane</keyword>
<feature type="transmembrane region" description="Helical" evidence="1">
    <location>
        <begin position="12"/>
        <end position="30"/>
    </location>
</feature>